<organism evidence="1 2">
    <name type="scientific">Acaulospora morrowiae</name>
    <dbReference type="NCBI Taxonomy" id="94023"/>
    <lineage>
        <taxon>Eukaryota</taxon>
        <taxon>Fungi</taxon>
        <taxon>Fungi incertae sedis</taxon>
        <taxon>Mucoromycota</taxon>
        <taxon>Glomeromycotina</taxon>
        <taxon>Glomeromycetes</taxon>
        <taxon>Diversisporales</taxon>
        <taxon>Acaulosporaceae</taxon>
        <taxon>Acaulospora</taxon>
    </lineage>
</organism>
<sequence length="263" mass="29631">MGYKLKKFNGYTTEDPEEHIEEFRLWLAGSGIDVGAGHANRINVHANLVDVQGRNTSQIEVQALNRANRQNGNVIIPAHTVILWLYLVFDLDKYYTDLKSTILQLRLKNNGYFLVQLFKEAIQLAISILTYMEVRHLEIEKSSDELLLKLEEIERYTAEQLSGAYLHSNSDSVASKGHGKNNYSNNTGMTKEKIENPIKGIMASSLSQPISQTISSKSQENQITLSQNNFKKIIAGLKGTIAKGQQTLKKPPDQENKKLMILL</sequence>
<keyword evidence="2" id="KW-1185">Reference proteome</keyword>
<dbReference type="OrthoDB" id="2407389at2759"/>
<proteinExistence type="predicted"/>
<name>A0A9N9FJH0_9GLOM</name>
<dbReference type="EMBL" id="CAJVPV010002884">
    <property type="protein sequence ID" value="CAG8538473.1"/>
    <property type="molecule type" value="Genomic_DNA"/>
</dbReference>
<evidence type="ECO:0000313" key="1">
    <source>
        <dbReference type="EMBL" id="CAG8538473.1"/>
    </source>
</evidence>
<evidence type="ECO:0000313" key="2">
    <source>
        <dbReference type="Proteomes" id="UP000789342"/>
    </source>
</evidence>
<gene>
    <name evidence="1" type="ORF">AMORRO_LOCUS5011</name>
</gene>
<protein>
    <submittedName>
        <fullName evidence="1">11233_t:CDS:1</fullName>
    </submittedName>
</protein>
<dbReference type="Proteomes" id="UP000789342">
    <property type="component" value="Unassembled WGS sequence"/>
</dbReference>
<reference evidence="1" key="1">
    <citation type="submission" date="2021-06" db="EMBL/GenBank/DDBJ databases">
        <authorList>
            <person name="Kallberg Y."/>
            <person name="Tangrot J."/>
            <person name="Rosling A."/>
        </authorList>
    </citation>
    <scope>NUCLEOTIDE SEQUENCE</scope>
    <source>
        <strain evidence="1">CL551</strain>
    </source>
</reference>
<dbReference type="AlphaFoldDB" id="A0A9N9FJH0"/>
<comment type="caution">
    <text evidence="1">The sequence shown here is derived from an EMBL/GenBank/DDBJ whole genome shotgun (WGS) entry which is preliminary data.</text>
</comment>
<accession>A0A9N9FJH0</accession>